<dbReference type="InterPro" id="IPR010721">
    <property type="entry name" value="UstE-like"/>
</dbReference>
<protein>
    <submittedName>
        <fullName evidence="2">Unannotated protein</fullName>
    </submittedName>
</protein>
<organism evidence="2">
    <name type="scientific">freshwater metagenome</name>
    <dbReference type="NCBI Taxonomy" id="449393"/>
    <lineage>
        <taxon>unclassified sequences</taxon>
        <taxon>metagenomes</taxon>
        <taxon>ecological metagenomes</taxon>
    </lineage>
</organism>
<dbReference type="GO" id="GO:0016020">
    <property type="term" value="C:membrane"/>
    <property type="evidence" value="ECO:0007669"/>
    <property type="project" value="TreeGrafter"/>
</dbReference>
<dbReference type="Gene3D" id="1.20.120.1630">
    <property type="match status" value="1"/>
</dbReference>
<reference evidence="2" key="1">
    <citation type="submission" date="2020-05" db="EMBL/GenBank/DDBJ databases">
        <authorList>
            <person name="Chiriac C."/>
            <person name="Salcher M."/>
            <person name="Ghai R."/>
            <person name="Kavagutti S V."/>
        </authorList>
    </citation>
    <scope>NUCLEOTIDE SEQUENCE</scope>
</reference>
<keyword evidence="1" id="KW-0812">Transmembrane</keyword>
<name>A0A6J7K2X1_9ZZZZ</name>
<feature type="transmembrane region" description="Helical" evidence="1">
    <location>
        <begin position="106"/>
        <end position="126"/>
    </location>
</feature>
<sequence length="261" mass="28347">MIISIAISALAVVAVMAVAFTVGRILGRYRDIDVFWPLGFVAVAVVGFFASAGTSGSDSTQRLLLLVMVSVWGLRLAWHLAWRSRGEGEDPRYTQIMRGAKGGSEIAYAIRVVYGLQAGLLIFISLPVTVGMNAGSPIIPLEIIGAVIWAVGFAFESIGDWQLSKFGADPANKSRVMDQGLWAWTRHPNYFGDALVWWGIFIVAASGGWALLTILSPLAMTRLLTSVSGKPLLEKRMASTREGFAEYVEKTSGFIPRPPKR</sequence>
<evidence type="ECO:0000256" key="1">
    <source>
        <dbReference type="SAM" id="Phobius"/>
    </source>
</evidence>
<dbReference type="EMBL" id="CAFBNL010000026">
    <property type="protein sequence ID" value="CAB4950268.1"/>
    <property type="molecule type" value="Genomic_DNA"/>
</dbReference>
<feature type="transmembrane region" description="Helical" evidence="1">
    <location>
        <begin position="138"/>
        <end position="155"/>
    </location>
</feature>
<dbReference type="AlphaFoldDB" id="A0A6J7K2X1"/>
<keyword evidence="1" id="KW-0472">Membrane</keyword>
<accession>A0A6J7K2X1</accession>
<feature type="transmembrane region" description="Helical" evidence="1">
    <location>
        <begin position="195"/>
        <end position="215"/>
    </location>
</feature>
<keyword evidence="1" id="KW-1133">Transmembrane helix</keyword>
<dbReference type="Pfam" id="PF06966">
    <property type="entry name" value="DUF1295"/>
    <property type="match status" value="1"/>
</dbReference>
<dbReference type="PANTHER" id="PTHR32251">
    <property type="entry name" value="3-OXO-5-ALPHA-STEROID 4-DEHYDROGENASE"/>
    <property type="match status" value="1"/>
</dbReference>
<feature type="transmembrane region" description="Helical" evidence="1">
    <location>
        <begin position="35"/>
        <end position="51"/>
    </location>
</feature>
<proteinExistence type="predicted"/>
<dbReference type="PROSITE" id="PS50244">
    <property type="entry name" value="S5A_REDUCTASE"/>
    <property type="match status" value="1"/>
</dbReference>
<gene>
    <name evidence="2" type="ORF">UFOPK3789_00636</name>
</gene>
<dbReference type="PANTHER" id="PTHR32251:SF17">
    <property type="entry name" value="STEROID 5-ALPHA REDUCTASE C-TERMINAL DOMAIN-CONTAINING PROTEIN"/>
    <property type="match status" value="1"/>
</dbReference>
<evidence type="ECO:0000313" key="2">
    <source>
        <dbReference type="EMBL" id="CAB4950268.1"/>
    </source>
</evidence>